<dbReference type="GO" id="GO:0002953">
    <property type="term" value="F:5'-deoxynucleotidase activity"/>
    <property type="evidence" value="ECO:0007669"/>
    <property type="project" value="UniProtKB-EC"/>
</dbReference>
<evidence type="ECO:0000313" key="9">
    <source>
        <dbReference type="EMBL" id="KKO10945.1"/>
    </source>
</evidence>
<proteinExistence type="predicted"/>
<gene>
    <name evidence="9" type="ORF">LCGC14_0024280</name>
</gene>
<dbReference type="EC" id="3.1.3.89" evidence="5"/>
<dbReference type="SUPFAM" id="SSF109604">
    <property type="entry name" value="HD-domain/PDEase-like"/>
    <property type="match status" value="1"/>
</dbReference>
<dbReference type="InterPro" id="IPR039356">
    <property type="entry name" value="YfbR/HDDC2"/>
</dbReference>
<dbReference type="AlphaFoldDB" id="A0A0F9W3L1"/>
<evidence type="ECO:0000256" key="6">
    <source>
        <dbReference type="ARBA" id="ARBA00022723"/>
    </source>
</evidence>
<evidence type="ECO:0000256" key="4">
    <source>
        <dbReference type="ARBA" id="ARBA00011738"/>
    </source>
</evidence>
<comment type="cofactor">
    <cofactor evidence="2">
        <name>Mn(2+)</name>
        <dbReference type="ChEBI" id="CHEBI:29035"/>
    </cofactor>
</comment>
<evidence type="ECO:0000256" key="5">
    <source>
        <dbReference type="ARBA" id="ARBA00012964"/>
    </source>
</evidence>
<comment type="catalytic activity">
    <reaction evidence="1">
        <text>a 2'-deoxyribonucleoside 5'-phosphate + H2O = a 2'-deoxyribonucleoside + phosphate</text>
        <dbReference type="Rhea" id="RHEA:36167"/>
        <dbReference type="ChEBI" id="CHEBI:15377"/>
        <dbReference type="ChEBI" id="CHEBI:18274"/>
        <dbReference type="ChEBI" id="CHEBI:43474"/>
        <dbReference type="ChEBI" id="CHEBI:65317"/>
        <dbReference type="EC" id="3.1.3.89"/>
    </reaction>
</comment>
<comment type="subunit">
    <text evidence="4">Homodimer.</text>
</comment>
<evidence type="ECO:0000256" key="7">
    <source>
        <dbReference type="ARBA" id="ARBA00022801"/>
    </source>
</evidence>
<name>A0A0F9W3L1_9ZZZZ</name>
<dbReference type="Gene3D" id="1.10.3210.10">
    <property type="entry name" value="Hypothetical protein af1432"/>
    <property type="match status" value="1"/>
</dbReference>
<dbReference type="GO" id="GO:0005737">
    <property type="term" value="C:cytoplasm"/>
    <property type="evidence" value="ECO:0007669"/>
    <property type="project" value="TreeGrafter"/>
</dbReference>
<dbReference type="InterPro" id="IPR006674">
    <property type="entry name" value="HD_domain"/>
</dbReference>
<dbReference type="Pfam" id="PF13023">
    <property type="entry name" value="HD_3"/>
    <property type="match status" value="1"/>
</dbReference>
<dbReference type="InterPro" id="IPR003607">
    <property type="entry name" value="HD/PDEase_dom"/>
</dbReference>
<dbReference type="SMART" id="SM00471">
    <property type="entry name" value="HDc"/>
    <property type="match status" value="1"/>
</dbReference>
<sequence length="194" mass="22253">MTDSVTHISDFILQLDGLKSVNRRTYINGGERVENSAEHSWHLAMACWAFSELLQDDFDVLKLIKLALVHDLGEIDAGDTFLYSANRSSAHAEERRCLERIASHPGNSISNLVILWDEQELGESKEARLLKVIDRLLPFLHNITSDGRAWQDNGIQKSQVLKMHQFIEREQPDIHKWFLSKVEYAVEQGWLKAS</sequence>
<comment type="cofactor">
    <cofactor evidence="3">
        <name>Co(2+)</name>
        <dbReference type="ChEBI" id="CHEBI:48828"/>
    </cofactor>
</comment>
<evidence type="ECO:0000256" key="1">
    <source>
        <dbReference type="ARBA" id="ARBA00001638"/>
    </source>
</evidence>
<reference evidence="9" key="1">
    <citation type="journal article" date="2015" name="Nature">
        <title>Complex archaea that bridge the gap between prokaryotes and eukaryotes.</title>
        <authorList>
            <person name="Spang A."/>
            <person name="Saw J.H."/>
            <person name="Jorgensen S.L."/>
            <person name="Zaremba-Niedzwiedzka K."/>
            <person name="Martijn J."/>
            <person name="Lind A.E."/>
            <person name="van Eijk R."/>
            <person name="Schleper C."/>
            <person name="Guy L."/>
            <person name="Ettema T.J."/>
        </authorList>
    </citation>
    <scope>NUCLEOTIDE SEQUENCE</scope>
</reference>
<organism evidence="9">
    <name type="scientific">marine sediment metagenome</name>
    <dbReference type="NCBI Taxonomy" id="412755"/>
    <lineage>
        <taxon>unclassified sequences</taxon>
        <taxon>metagenomes</taxon>
        <taxon>ecological metagenomes</taxon>
    </lineage>
</organism>
<dbReference type="GO" id="GO:0046872">
    <property type="term" value="F:metal ion binding"/>
    <property type="evidence" value="ECO:0007669"/>
    <property type="project" value="UniProtKB-KW"/>
</dbReference>
<dbReference type="PANTHER" id="PTHR11845">
    <property type="entry name" value="5'-DEOXYNUCLEOTIDASE HDDC2"/>
    <property type="match status" value="1"/>
</dbReference>
<keyword evidence="7" id="KW-0378">Hydrolase</keyword>
<comment type="caution">
    <text evidence="9">The sequence shown here is derived from an EMBL/GenBank/DDBJ whole genome shotgun (WGS) entry which is preliminary data.</text>
</comment>
<evidence type="ECO:0000256" key="3">
    <source>
        <dbReference type="ARBA" id="ARBA00001941"/>
    </source>
</evidence>
<dbReference type="PANTHER" id="PTHR11845:SF13">
    <property type="entry name" value="5'-DEOXYNUCLEOTIDASE HDDC2"/>
    <property type="match status" value="1"/>
</dbReference>
<feature type="domain" description="HD/PDEase" evidence="8">
    <location>
        <begin position="32"/>
        <end position="148"/>
    </location>
</feature>
<accession>A0A0F9W3L1</accession>
<protein>
    <recommendedName>
        <fullName evidence="5">5'-deoxynucleotidase</fullName>
        <ecNumber evidence="5">3.1.3.89</ecNumber>
    </recommendedName>
</protein>
<evidence type="ECO:0000256" key="2">
    <source>
        <dbReference type="ARBA" id="ARBA00001936"/>
    </source>
</evidence>
<evidence type="ECO:0000259" key="8">
    <source>
        <dbReference type="SMART" id="SM00471"/>
    </source>
</evidence>
<dbReference type="EMBL" id="LAZR01000004">
    <property type="protein sequence ID" value="KKO10945.1"/>
    <property type="molecule type" value="Genomic_DNA"/>
</dbReference>
<keyword evidence="6" id="KW-0479">Metal-binding</keyword>